<keyword evidence="1" id="KW-0472">Membrane</keyword>
<proteinExistence type="predicted"/>
<dbReference type="Proteomes" id="UP000192356">
    <property type="component" value="Unassembled WGS sequence"/>
</dbReference>
<organism evidence="2 3">
    <name type="scientific">Hepatospora eriocheir</name>
    <dbReference type="NCBI Taxonomy" id="1081669"/>
    <lineage>
        <taxon>Eukaryota</taxon>
        <taxon>Fungi</taxon>
        <taxon>Fungi incertae sedis</taxon>
        <taxon>Microsporidia</taxon>
        <taxon>Hepatosporidae</taxon>
        <taxon>Hepatospora</taxon>
    </lineage>
</organism>
<dbReference type="VEuPathDB" id="MicrosporidiaDB:A0H76_1220"/>
<sequence length="116" mass="13647">MKYDFYLELGSNAKKIKIGYNEPVNTIITIFMKAATMLMSKIFSFDFPFNIVLIIIYNICLIYIASNYDDNDLSKSNNTANPSTLLKRIKVFEITYKYVYYVTINYCEQFYLYGII</sequence>
<dbReference type="EMBL" id="LVKB01000042">
    <property type="protein sequence ID" value="ORD97102.1"/>
    <property type="molecule type" value="Genomic_DNA"/>
</dbReference>
<dbReference type="VEuPathDB" id="MicrosporidiaDB:HERIO_1024"/>
<keyword evidence="1" id="KW-0812">Transmembrane</keyword>
<keyword evidence="1" id="KW-1133">Transmembrane helix</keyword>
<reference evidence="2 3" key="1">
    <citation type="journal article" date="2017" name="Environ. Microbiol.">
        <title>Decay of the glycolytic pathway and adaptation to intranuclear parasitism within Enterocytozoonidae microsporidia.</title>
        <authorList>
            <person name="Wiredu Boakye D."/>
            <person name="Jaroenlak P."/>
            <person name="Prachumwat A."/>
            <person name="Williams T.A."/>
            <person name="Bateman K.S."/>
            <person name="Itsathitphaisarn O."/>
            <person name="Sritunyalucksana K."/>
            <person name="Paszkiewicz K.H."/>
            <person name="Moore K.A."/>
            <person name="Stentiford G.D."/>
            <person name="Williams B.A."/>
        </authorList>
    </citation>
    <scope>NUCLEOTIDE SEQUENCE [LARGE SCALE GENOMIC DNA]</scope>
    <source>
        <strain evidence="2 3">GB1</strain>
    </source>
</reference>
<protein>
    <submittedName>
        <fullName evidence="2">Uncharacterized protein</fullName>
    </submittedName>
</protein>
<evidence type="ECO:0000313" key="3">
    <source>
        <dbReference type="Proteomes" id="UP000192356"/>
    </source>
</evidence>
<dbReference type="AlphaFoldDB" id="A0A1X0QBJ3"/>
<accession>A0A1X0QBJ3</accession>
<gene>
    <name evidence="2" type="ORF">HERIO_1024</name>
</gene>
<evidence type="ECO:0000313" key="2">
    <source>
        <dbReference type="EMBL" id="ORD97102.1"/>
    </source>
</evidence>
<feature type="transmembrane region" description="Helical" evidence="1">
    <location>
        <begin position="47"/>
        <end position="65"/>
    </location>
</feature>
<comment type="caution">
    <text evidence="2">The sequence shown here is derived from an EMBL/GenBank/DDBJ whole genome shotgun (WGS) entry which is preliminary data.</text>
</comment>
<keyword evidence="3" id="KW-1185">Reference proteome</keyword>
<name>A0A1X0QBJ3_9MICR</name>
<evidence type="ECO:0000256" key="1">
    <source>
        <dbReference type="SAM" id="Phobius"/>
    </source>
</evidence>